<reference evidence="2 3" key="1">
    <citation type="submission" date="2019-08" db="EMBL/GenBank/DDBJ databases">
        <title>100 year-old enigma solved: identification of Planctomyces bekefii, the type genus and species of the phylum Planctomycetes.</title>
        <authorList>
            <person name="Svetlana D.N."/>
            <person name="Overmann J."/>
        </authorList>
    </citation>
    <scope>NUCLEOTIDE SEQUENCE [LARGE SCALE GENOMIC DNA]</scope>
    <source>
        <strain evidence="2">Phe10_nw2017</strain>
    </source>
</reference>
<dbReference type="Proteomes" id="UP000321083">
    <property type="component" value="Unassembled WGS sequence"/>
</dbReference>
<protein>
    <submittedName>
        <fullName evidence="2">Uncharacterized protein</fullName>
    </submittedName>
</protein>
<evidence type="ECO:0000313" key="3">
    <source>
        <dbReference type="Proteomes" id="UP000321083"/>
    </source>
</evidence>
<reference evidence="2 3" key="2">
    <citation type="submission" date="2019-08" db="EMBL/GenBank/DDBJ databases">
        <authorList>
            <person name="Henke P."/>
        </authorList>
    </citation>
    <scope>NUCLEOTIDE SEQUENCE [LARGE SCALE GENOMIC DNA]</scope>
    <source>
        <strain evidence="2">Phe10_nw2017</strain>
    </source>
</reference>
<keyword evidence="3" id="KW-1185">Reference proteome</keyword>
<gene>
    <name evidence="2" type="ORF">E3A20_03450</name>
</gene>
<feature type="region of interest" description="Disordered" evidence="1">
    <location>
        <begin position="69"/>
        <end position="96"/>
    </location>
</feature>
<evidence type="ECO:0000313" key="2">
    <source>
        <dbReference type="EMBL" id="TWW12157.1"/>
    </source>
</evidence>
<evidence type="ECO:0000256" key="1">
    <source>
        <dbReference type="SAM" id="MobiDB-lite"/>
    </source>
</evidence>
<sequence length="96" mass="10974">MQNIYENCAHCGEESKCRRRDFSEQAWTVLVVWNEIQTATVDRPVCDDCYGELREVLIDRADEIEVALRQPQQVKKPAAQAKKQQPAAKSKVRKAG</sequence>
<organism evidence="2 3">
    <name type="scientific">Planctomyces bekefii</name>
    <dbReference type="NCBI Taxonomy" id="1653850"/>
    <lineage>
        <taxon>Bacteria</taxon>
        <taxon>Pseudomonadati</taxon>
        <taxon>Planctomycetota</taxon>
        <taxon>Planctomycetia</taxon>
        <taxon>Planctomycetales</taxon>
        <taxon>Planctomycetaceae</taxon>
        <taxon>Planctomyces</taxon>
    </lineage>
</organism>
<dbReference type="AlphaFoldDB" id="A0A5C6MCR8"/>
<accession>A0A5C6MCR8</accession>
<comment type="caution">
    <text evidence="2">The sequence shown here is derived from an EMBL/GenBank/DDBJ whole genome shotgun (WGS) entry which is preliminary data.</text>
</comment>
<feature type="compositionally biased region" description="Low complexity" evidence="1">
    <location>
        <begin position="70"/>
        <end position="89"/>
    </location>
</feature>
<dbReference type="EMBL" id="SRHE01000037">
    <property type="protein sequence ID" value="TWW12157.1"/>
    <property type="molecule type" value="Genomic_DNA"/>
</dbReference>
<proteinExistence type="predicted"/>
<name>A0A5C6MCR8_9PLAN</name>